<evidence type="ECO:0000256" key="1">
    <source>
        <dbReference type="ARBA" id="ARBA00011073"/>
    </source>
</evidence>
<dbReference type="SUPFAM" id="SSF52743">
    <property type="entry name" value="Subtilisin-like"/>
    <property type="match status" value="1"/>
</dbReference>
<feature type="transmembrane region" description="Helical" evidence="5">
    <location>
        <begin position="12"/>
        <end position="28"/>
    </location>
</feature>
<dbReference type="HOGENOM" id="CLU_025056_0_0_14"/>
<dbReference type="Proteomes" id="UP000000548">
    <property type="component" value="Chromosome"/>
</dbReference>
<organism evidence="7 8">
    <name type="scientific">Mesomycoplasma hyopneumoniae (strain J / ATCC 25934 / NCTC 10110)</name>
    <name type="common">Mycoplasma hyopneumoniae</name>
    <dbReference type="NCBI Taxonomy" id="262719"/>
    <lineage>
        <taxon>Bacteria</taxon>
        <taxon>Bacillati</taxon>
        <taxon>Mycoplasmatota</taxon>
        <taxon>Mycoplasmoidales</taxon>
        <taxon>Metamycoplasmataceae</taxon>
        <taxon>Mesomycoplasma</taxon>
    </lineage>
</organism>
<evidence type="ECO:0000313" key="7">
    <source>
        <dbReference type="EMBL" id="AAZ44421.2"/>
    </source>
</evidence>
<comment type="similarity">
    <text evidence="1">Belongs to the peptidase S8 family.</text>
</comment>
<keyword evidence="5" id="KW-0812">Transmembrane</keyword>
<dbReference type="GO" id="GO:0004252">
    <property type="term" value="F:serine-type endopeptidase activity"/>
    <property type="evidence" value="ECO:0007669"/>
    <property type="project" value="InterPro"/>
</dbReference>
<dbReference type="PANTHER" id="PTHR43806:SF11">
    <property type="entry name" value="CEREVISIN-RELATED"/>
    <property type="match status" value="1"/>
</dbReference>
<sequence length="792" mass="91677">MNKKIYKRLIKWILYLSAIVIITVFYWSDTPINNKKNYINNPIFSKNIDIYSQPGYSFSSLQQKKHKKIFSRNSKKKFESYSHKENKNNYNLKEQKLDTETINIKLLLDFSDSANNSMIDDINHYTTNNNKYFDQITKLFLQNNIKINSKYISKLSPIIWINIDVKDEDVALKLLEELDFIALIINNLPKTTSEKPFPFELFKITNQRFSNKWFHTILNDNHNKLWRLLRPVQPKFFNEQKEIVEYDHVNGAPRERVGVVEADMSGTFDENDAKKAELEYNEIHYFNIGRAPQEKLKDDQNDHATLVSGIIGGRSGFSRGSDMFIVNLAKANFDSPIWMTVFERLIIEYRIKIINHSYGFNSISKRDIEASFENIYNLDSIMENSVVQYIDHIFYLDFLSRKYGVINIFAAGNEYDDKWKNNNSAKKYGYISGYANALNSIVVGSTFGTKDNFFASNFSNRLLPYRLNQLPKPLISAPGENITGIIGQKFPVSGTSFSAPIVTGIISTIDSLYSWMFNDKNFIPAIMSLLSSSANDSSFDLDRIKLYIESTKQSNEKEGVVSSIDDYFSDPAKKSYLENYDNERETKSNGLDSAIGAGQISFKNIKKAISNLKTFSVSYDNDSQYVYLSPDIEIEKGKKLKASLAWAFNAGLTKPLKKYESKIDSWVYKLLTFGASYFIDKITENKYNQFLKEKYEKEYNSKYPDEWLNRKTLFEKQKDTLFSDYDLILQRKEGGIWKNIKLNSGSSLRSNVELIRYRAEKTGIYRLVVKKHKSSLFENSIDDDLAVSHVIQ</sequence>
<dbReference type="Gene3D" id="3.40.50.200">
    <property type="entry name" value="Peptidase S8/S53 domain"/>
    <property type="match status" value="1"/>
</dbReference>
<keyword evidence="4" id="KW-0720">Serine protease</keyword>
<dbReference type="InterPro" id="IPR050131">
    <property type="entry name" value="Peptidase_S8_subtilisin-like"/>
</dbReference>
<keyword evidence="5" id="KW-0472">Membrane</keyword>
<dbReference type="GO" id="GO:0006508">
    <property type="term" value="P:proteolysis"/>
    <property type="evidence" value="ECO:0007669"/>
    <property type="project" value="UniProtKB-KW"/>
</dbReference>
<name>Q4AA00_MESHJ</name>
<protein>
    <recommendedName>
        <fullName evidence="6">Peptidase S8/S53 domain-containing protein</fullName>
    </recommendedName>
</protein>
<keyword evidence="5" id="KW-1133">Transmembrane helix</keyword>
<reference evidence="7 8" key="1">
    <citation type="journal article" date="2005" name="J. Bacteriol.">
        <title>Swine and poultry pathogens: the complete genome sequences of two strains of Mycoplasma hyopneumoniae and a strain of Mycoplasma synoviae.</title>
        <authorList>
            <person name="Vasconcelos A.T."/>
            <person name="Ferreira H.B."/>
            <person name="Bizarro C.V."/>
            <person name="Bonatto S.L."/>
            <person name="Carvalho M.O."/>
            <person name="Pinto P.M."/>
            <person name="Almeida D.F."/>
            <person name="Almeida L.G."/>
            <person name="Almeida R."/>
            <person name="Alves-Filho L."/>
            <person name="Assuncao E.N."/>
            <person name="Azevedo V.A."/>
            <person name="Bogo M.R."/>
            <person name="Brigido M.M."/>
            <person name="Brocchi M."/>
            <person name="Burity H.A."/>
            <person name="Camargo A.A."/>
            <person name="Camargo S.S."/>
            <person name="Carepo M.S."/>
            <person name="Carraro D.M."/>
            <person name="de Mattos Cascardo J.C."/>
            <person name="Castro L.A."/>
            <person name="Cavalcanti G."/>
            <person name="Chemale G."/>
            <person name="Collevatti R.G."/>
            <person name="Cunha C.W."/>
            <person name="Dallagiovanna B."/>
            <person name="Dambros B.P."/>
            <person name="Dellagostin O.A."/>
            <person name="Falcao C."/>
            <person name="Fantinatti-Garboggini F."/>
            <person name="Felipe M.S."/>
            <person name="Fiorentin L."/>
            <person name="Franco G.R."/>
            <person name="Freitas N.S."/>
            <person name="Frias D."/>
            <person name="Grangeiro T.B."/>
            <person name="Grisard E.C."/>
            <person name="Guimaraes C.T."/>
            <person name="Hungria M."/>
            <person name="Jardim S.N."/>
            <person name="Krieger M.A."/>
            <person name="Laurino J.P."/>
            <person name="Lima L.F."/>
            <person name="Lopes M.I."/>
            <person name="Loreto E.L."/>
            <person name="Madeira H.M."/>
            <person name="Manfio G.P."/>
            <person name="Maranhao A.Q."/>
            <person name="Martinkovics C.T."/>
            <person name="Medeiros S.R."/>
            <person name="Moreira M.A."/>
            <person name="Neiva M."/>
            <person name="Ramalho-Neto C.E."/>
            <person name="Nicolas M.F."/>
            <person name="Oliveira S.C."/>
            <person name="Paixao R.F."/>
            <person name="Pedrosa F.O."/>
            <person name="Pena S.D."/>
            <person name="Pereira M."/>
            <person name="Pereira-Ferrari L."/>
            <person name="Piffer I."/>
            <person name="Pinto L.S."/>
            <person name="Potrich D.P."/>
            <person name="Salim A.C."/>
            <person name="Santos F.R."/>
            <person name="Schmitt R."/>
            <person name="Schneider M.P."/>
            <person name="Schrank A."/>
            <person name="Schrank I.S."/>
            <person name="Schuck A.F."/>
            <person name="Seuanez H.N."/>
            <person name="Silva D.W."/>
            <person name="Silva R."/>
            <person name="Silva S.C."/>
            <person name="Soares C.M."/>
            <person name="Souza K.R."/>
            <person name="Souza R.C."/>
            <person name="Staats C.C."/>
            <person name="Steffens M.B."/>
            <person name="Teixeira S.M."/>
            <person name="Urmenyi T.P."/>
            <person name="Vainstein M.H."/>
            <person name="Zuccherato L.W."/>
            <person name="Simpson A.J."/>
            <person name="Zaha A."/>
        </authorList>
    </citation>
    <scope>NUCLEOTIDE SEQUENCE [LARGE SCALE GENOMIC DNA]</scope>
    <source>
        <strain evidence="8">J / ATCC 25934 / NCTC 10110</strain>
    </source>
</reference>
<dbReference type="EMBL" id="AE017243">
    <property type="protein sequence ID" value="AAZ44421.2"/>
    <property type="molecule type" value="Genomic_DNA"/>
</dbReference>
<keyword evidence="2" id="KW-0645">Protease</keyword>
<gene>
    <name evidence="7" type="ordered locus">MHJ_0332</name>
</gene>
<dbReference type="CDD" id="cd07488">
    <property type="entry name" value="Peptidases_S8_2"/>
    <property type="match status" value="1"/>
</dbReference>
<keyword evidence="3" id="KW-0378">Hydrolase</keyword>
<dbReference type="InterPro" id="IPR023828">
    <property type="entry name" value="Peptidase_S8_Ser-AS"/>
</dbReference>
<dbReference type="OrthoDB" id="400531at2"/>
<dbReference type="PROSITE" id="PS00138">
    <property type="entry name" value="SUBTILASE_SER"/>
    <property type="match status" value="1"/>
</dbReference>
<dbReference type="KEGG" id="mhj:MHJ_0332"/>
<dbReference type="InterPro" id="IPR036852">
    <property type="entry name" value="Peptidase_S8/S53_dom_sf"/>
</dbReference>
<dbReference type="PANTHER" id="PTHR43806">
    <property type="entry name" value="PEPTIDASE S8"/>
    <property type="match status" value="1"/>
</dbReference>
<evidence type="ECO:0000313" key="8">
    <source>
        <dbReference type="Proteomes" id="UP000000548"/>
    </source>
</evidence>
<evidence type="ECO:0000256" key="3">
    <source>
        <dbReference type="ARBA" id="ARBA00022801"/>
    </source>
</evidence>
<evidence type="ECO:0000256" key="4">
    <source>
        <dbReference type="ARBA" id="ARBA00022825"/>
    </source>
</evidence>
<dbReference type="InterPro" id="IPR034065">
    <property type="entry name" value="All0781-like_dom"/>
</dbReference>
<proteinExistence type="inferred from homology"/>
<evidence type="ECO:0000256" key="2">
    <source>
        <dbReference type="ARBA" id="ARBA00022670"/>
    </source>
</evidence>
<dbReference type="Pfam" id="PF00082">
    <property type="entry name" value="Peptidase_S8"/>
    <property type="match status" value="1"/>
</dbReference>
<dbReference type="RefSeq" id="WP_148166899.1">
    <property type="nucleotide sequence ID" value="NC_007295.1"/>
</dbReference>
<dbReference type="InterPro" id="IPR000209">
    <property type="entry name" value="Peptidase_S8/S53_dom"/>
</dbReference>
<feature type="domain" description="Peptidase S8/S53" evidence="6">
    <location>
        <begin position="288"/>
        <end position="534"/>
    </location>
</feature>
<dbReference type="GeneID" id="41334642"/>
<evidence type="ECO:0000259" key="6">
    <source>
        <dbReference type="Pfam" id="PF00082"/>
    </source>
</evidence>
<accession>Q4AA00</accession>
<evidence type="ECO:0000256" key="5">
    <source>
        <dbReference type="SAM" id="Phobius"/>
    </source>
</evidence>
<dbReference type="AlphaFoldDB" id="Q4AA00"/>
<dbReference type="eggNOG" id="COG1404">
    <property type="taxonomic scope" value="Bacteria"/>
</dbReference>